<keyword evidence="2 3" id="KW-0040">ANK repeat</keyword>
<evidence type="ECO:0000256" key="2">
    <source>
        <dbReference type="ARBA" id="ARBA00023043"/>
    </source>
</evidence>
<dbReference type="Gene3D" id="1.25.40.20">
    <property type="entry name" value="Ankyrin repeat-containing domain"/>
    <property type="match status" value="2"/>
</dbReference>
<dbReference type="AlphaFoldDB" id="A0AAD7F145"/>
<proteinExistence type="predicted"/>
<evidence type="ECO:0000313" key="4">
    <source>
        <dbReference type="EMBL" id="KAJ7361117.1"/>
    </source>
</evidence>
<dbReference type="Proteomes" id="UP001218218">
    <property type="component" value="Unassembled WGS sequence"/>
</dbReference>
<dbReference type="PROSITE" id="PS50088">
    <property type="entry name" value="ANK_REPEAT"/>
    <property type="match status" value="1"/>
</dbReference>
<dbReference type="EMBL" id="JARIHO010000005">
    <property type="protein sequence ID" value="KAJ7361117.1"/>
    <property type="molecule type" value="Genomic_DNA"/>
</dbReference>
<dbReference type="InterPro" id="IPR036770">
    <property type="entry name" value="Ankyrin_rpt-contain_sf"/>
</dbReference>
<dbReference type="SMART" id="SM00248">
    <property type="entry name" value="ANK"/>
    <property type="match status" value="5"/>
</dbReference>
<gene>
    <name evidence="4" type="ORF">DFH08DRAFT_951730</name>
</gene>
<dbReference type="InterPro" id="IPR002110">
    <property type="entry name" value="Ankyrin_rpt"/>
</dbReference>
<dbReference type="PANTHER" id="PTHR24198">
    <property type="entry name" value="ANKYRIN REPEAT AND PROTEIN KINASE DOMAIN-CONTAINING PROTEIN"/>
    <property type="match status" value="1"/>
</dbReference>
<name>A0AAD7F145_9AGAR</name>
<dbReference type="SUPFAM" id="SSF48403">
    <property type="entry name" value="Ankyrin repeat"/>
    <property type="match status" value="1"/>
</dbReference>
<organism evidence="4 5">
    <name type="scientific">Mycena albidolilacea</name>
    <dbReference type="NCBI Taxonomy" id="1033008"/>
    <lineage>
        <taxon>Eukaryota</taxon>
        <taxon>Fungi</taxon>
        <taxon>Dikarya</taxon>
        <taxon>Basidiomycota</taxon>
        <taxon>Agaricomycotina</taxon>
        <taxon>Agaricomycetes</taxon>
        <taxon>Agaricomycetidae</taxon>
        <taxon>Agaricales</taxon>
        <taxon>Marasmiineae</taxon>
        <taxon>Mycenaceae</taxon>
        <taxon>Mycena</taxon>
    </lineage>
</organism>
<accession>A0AAD7F145</accession>
<keyword evidence="5" id="KW-1185">Reference proteome</keyword>
<sequence length="312" mass="34150">MTVFAELPTELILHIVSFLTRERILDLGRRPPEPKLVSDLPSINALSRTNTILYPTLNQALYKLCASVAALGLLAILFCVEHELESALDKLVTAGISVNTEVEINYVRFSLLHIAANRGLRVMVVKLLEMYGEEMVARVYARRGRRTALDYAARRGDMDIVRILAPISMPSAVLDLNDAVVPGPDSDSDELETREQYLGRALLSATQAGNLEVSQYLISEGTEINFLDKHFFGPTPLFNAARGDNLELVQLLLASGADPNLRADCERVAIFAATSIDVVQALVAAGKNSCGGQRVSHRAYARQGRRVAPVLP</sequence>
<reference evidence="4" key="1">
    <citation type="submission" date="2023-03" db="EMBL/GenBank/DDBJ databases">
        <title>Massive genome expansion in bonnet fungi (Mycena s.s.) driven by repeated elements and novel gene families across ecological guilds.</title>
        <authorList>
            <consortium name="Lawrence Berkeley National Laboratory"/>
            <person name="Harder C.B."/>
            <person name="Miyauchi S."/>
            <person name="Viragh M."/>
            <person name="Kuo A."/>
            <person name="Thoen E."/>
            <person name="Andreopoulos B."/>
            <person name="Lu D."/>
            <person name="Skrede I."/>
            <person name="Drula E."/>
            <person name="Henrissat B."/>
            <person name="Morin E."/>
            <person name="Kohler A."/>
            <person name="Barry K."/>
            <person name="LaButti K."/>
            <person name="Morin E."/>
            <person name="Salamov A."/>
            <person name="Lipzen A."/>
            <person name="Mereny Z."/>
            <person name="Hegedus B."/>
            <person name="Baldrian P."/>
            <person name="Stursova M."/>
            <person name="Weitz H."/>
            <person name="Taylor A."/>
            <person name="Grigoriev I.V."/>
            <person name="Nagy L.G."/>
            <person name="Martin F."/>
            <person name="Kauserud H."/>
        </authorList>
    </citation>
    <scope>NUCLEOTIDE SEQUENCE</scope>
    <source>
        <strain evidence="4">CBHHK002</strain>
    </source>
</reference>
<dbReference type="Pfam" id="PF12796">
    <property type="entry name" value="Ank_2"/>
    <property type="match status" value="1"/>
</dbReference>
<evidence type="ECO:0000313" key="5">
    <source>
        <dbReference type="Proteomes" id="UP001218218"/>
    </source>
</evidence>
<dbReference type="PANTHER" id="PTHR24198:SF165">
    <property type="entry name" value="ANKYRIN REPEAT-CONTAINING PROTEIN-RELATED"/>
    <property type="match status" value="1"/>
</dbReference>
<dbReference type="PRINTS" id="PR01415">
    <property type="entry name" value="ANKYRIN"/>
</dbReference>
<feature type="repeat" description="ANK" evidence="3">
    <location>
        <begin position="232"/>
        <end position="264"/>
    </location>
</feature>
<protein>
    <submittedName>
        <fullName evidence="4">Ankyrin repeat-containing domain protein</fullName>
    </submittedName>
</protein>
<comment type="caution">
    <text evidence="4">The sequence shown here is derived from an EMBL/GenBank/DDBJ whole genome shotgun (WGS) entry which is preliminary data.</text>
</comment>
<evidence type="ECO:0000256" key="3">
    <source>
        <dbReference type="PROSITE-ProRule" id="PRU00023"/>
    </source>
</evidence>
<evidence type="ECO:0000256" key="1">
    <source>
        <dbReference type="ARBA" id="ARBA00022737"/>
    </source>
</evidence>
<dbReference type="PROSITE" id="PS50297">
    <property type="entry name" value="ANK_REP_REGION"/>
    <property type="match status" value="1"/>
</dbReference>
<keyword evidence="1" id="KW-0677">Repeat</keyword>